<dbReference type="PANTHER" id="PTHR13696">
    <property type="entry name" value="P-LOOP CONTAINING NUCLEOSIDE TRIPHOSPHATE HYDROLASE"/>
    <property type="match status" value="1"/>
</dbReference>
<protein>
    <submittedName>
        <fullName evidence="1">Chromosome partitioning protein</fullName>
    </submittedName>
</protein>
<gene>
    <name evidence="1" type="ORF">HD841_003033</name>
</gene>
<dbReference type="Proteomes" id="UP000517753">
    <property type="component" value="Unassembled WGS sequence"/>
</dbReference>
<dbReference type="EMBL" id="JACCBY010000004">
    <property type="protein sequence ID" value="NYD91226.1"/>
    <property type="molecule type" value="Genomic_DNA"/>
</dbReference>
<reference evidence="1 2" key="1">
    <citation type="submission" date="2020-07" db="EMBL/GenBank/DDBJ databases">
        <authorList>
            <person name="Partida-Martinez L."/>
            <person name="Huntemann M."/>
            <person name="Clum A."/>
            <person name="Wang J."/>
            <person name="Palaniappan K."/>
            <person name="Ritter S."/>
            <person name="Chen I.-M."/>
            <person name="Stamatis D."/>
            <person name="Reddy T."/>
            <person name="O'Malley R."/>
            <person name="Daum C."/>
            <person name="Shapiro N."/>
            <person name="Ivanova N."/>
            <person name="Kyrpides N."/>
            <person name="Woyke T."/>
        </authorList>
    </citation>
    <scope>NUCLEOTIDE SEQUENCE [LARGE SCALE GENOMIC DNA]</scope>
    <source>
        <strain evidence="1 2">AS2.3</strain>
    </source>
</reference>
<accession>A0A7Y9FPS3</accession>
<dbReference type="InterPro" id="IPR009744">
    <property type="entry name" value="VirC1"/>
</dbReference>
<evidence type="ECO:0000313" key="1">
    <source>
        <dbReference type="EMBL" id="NYD91226.1"/>
    </source>
</evidence>
<proteinExistence type="predicted"/>
<dbReference type="Pfam" id="PF07015">
    <property type="entry name" value="VirC1"/>
    <property type="match status" value="1"/>
</dbReference>
<sequence length="229" mass="24902">MPTIVLVSPKGGVGKTTAAMILANQLSQGAPVTVIDADPNRPFQSWAAGGNVPDNLKIVTDADEENIIDKIEEAAAATPFVIVDLEGTAAKIVVLAVSQADLVIVPTQGSQLDAEQAGRALRVIRQQEKMTRRPVEYGVLLTRTSPAIRTRTTTHIMQGLAEAGINVFDTHINEREAFRAMFSFRQTLEGLRNEEVNNLDKAINNANAFTKEVVDRLRAIQYAQQEEVA</sequence>
<dbReference type="PIRSF" id="PIRSF009320">
    <property type="entry name" value="Nuc_binding_HP_1000"/>
    <property type="match status" value="1"/>
</dbReference>
<dbReference type="InterPro" id="IPR050678">
    <property type="entry name" value="DNA_Partitioning_ATPase"/>
</dbReference>
<dbReference type="SUPFAM" id="SSF52540">
    <property type="entry name" value="P-loop containing nucleoside triphosphate hydrolases"/>
    <property type="match status" value="1"/>
</dbReference>
<organism evidence="1 2">
    <name type="scientific">Sphingomonas melonis</name>
    <dbReference type="NCBI Taxonomy" id="152682"/>
    <lineage>
        <taxon>Bacteria</taxon>
        <taxon>Pseudomonadati</taxon>
        <taxon>Pseudomonadota</taxon>
        <taxon>Alphaproteobacteria</taxon>
        <taxon>Sphingomonadales</taxon>
        <taxon>Sphingomonadaceae</taxon>
        <taxon>Sphingomonas</taxon>
    </lineage>
</organism>
<dbReference type="CDD" id="cd02042">
    <property type="entry name" value="ParAB_family"/>
    <property type="match status" value="1"/>
</dbReference>
<dbReference type="Gene3D" id="3.40.50.300">
    <property type="entry name" value="P-loop containing nucleotide triphosphate hydrolases"/>
    <property type="match status" value="1"/>
</dbReference>
<dbReference type="InterPro" id="IPR027417">
    <property type="entry name" value="P-loop_NTPase"/>
</dbReference>
<name>A0A7Y9FPS3_9SPHN</name>
<dbReference type="AlphaFoldDB" id="A0A7Y9FPS3"/>
<evidence type="ECO:0000313" key="2">
    <source>
        <dbReference type="Proteomes" id="UP000517753"/>
    </source>
</evidence>
<keyword evidence="2" id="KW-1185">Reference proteome</keyword>
<dbReference type="RefSeq" id="WP_179509639.1">
    <property type="nucleotide sequence ID" value="NZ_JACCBY010000004.1"/>
</dbReference>
<dbReference type="PANTHER" id="PTHR13696:SF96">
    <property type="entry name" value="COBQ_COBB_MIND_PARA NUCLEOTIDE BINDING DOMAIN-CONTAINING PROTEIN"/>
    <property type="match status" value="1"/>
</dbReference>
<reference evidence="1 2" key="2">
    <citation type="submission" date="2020-08" db="EMBL/GenBank/DDBJ databases">
        <title>The Agave Microbiome: Exploring the role of microbial communities in plant adaptations to desert environments.</title>
        <authorList>
            <person name="Partida-Martinez L.P."/>
        </authorList>
    </citation>
    <scope>NUCLEOTIDE SEQUENCE [LARGE SCALE GENOMIC DNA]</scope>
    <source>
        <strain evidence="1 2">AS2.3</strain>
    </source>
</reference>
<comment type="caution">
    <text evidence="1">The sequence shown here is derived from an EMBL/GenBank/DDBJ whole genome shotgun (WGS) entry which is preliminary data.</text>
</comment>